<evidence type="ECO:0000256" key="1">
    <source>
        <dbReference type="SAM" id="MobiDB-lite"/>
    </source>
</evidence>
<accession>A0AA38U360</accession>
<feature type="non-terminal residue" evidence="2">
    <location>
        <position position="1"/>
    </location>
</feature>
<comment type="caution">
    <text evidence="2">The sequence shown here is derived from an EMBL/GenBank/DDBJ whole genome shotgun (WGS) entry which is preliminary data.</text>
</comment>
<feature type="region of interest" description="Disordered" evidence="1">
    <location>
        <begin position="53"/>
        <end position="79"/>
    </location>
</feature>
<reference evidence="2" key="1">
    <citation type="submission" date="2022-08" db="EMBL/GenBank/DDBJ databases">
        <authorList>
            <consortium name="DOE Joint Genome Institute"/>
            <person name="Min B."/>
            <person name="Riley R."/>
            <person name="Sierra-Patev S."/>
            <person name="Naranjo-Ortiz M."/>
            <person name="Looney B."/>
            <person name="Konkel Z."/>
            <person name="Slot J.C."/>
            <person name="Sakamoto Y."/>
            <person name="Steenwyk J.L."/>
            <person name="Rokas A."/>
            <person name="Carro J."/>
            <person name="Camarero S."/>
            <person name="Ferreira P."/>
            <person name="Molpeceres G."/>
            <person name="Ruiz-Duenas F.J."/>
            <person name="Serrano A."/>
            <person name="Henrissat B."/>
            <person name="Drula E."/>
            <person name="Hughes K.W."/>
            <person name="Mata J.L."/>
            <person name="Ishikawa N.K."/>
            <person name="Vargas-Isla R."/>
            <person name="Ushijima S."/>
            <person name="Smith C.A."/>
            <person name="Ahrendt S."/>
            <person name="Andreopoulos W."/>
            <person name="He G."/>
            <person name="Labutti K."/>
            <person name="Lipzen A."/>
            <person name="Ng V."/>
            <person name="Sandor L."/>
            <person name="Barry K."/>
            <person name="Martinez A.T."/>
            <person name="Xiao Y."/>
            <person name="Gibbons J.G."/>
            <person name="Terashima K."/>
            <person name="Hibbett D.S."/>
            <person name="Grigoriev I.V."/>
        </authorList>
    </citation>
    <scope>NUCLEOTIDE SEQUENCE</scope>
    <source>
        <strain evidence="2">TFB9207</strain>
    </source>
</reference>
<proteinExistence type="predicted"/>
<name>A0AA38U360_9AGAR</name>
<evidence type="ECO:0000313" key="2">
    <source>
        <dbReference type="EMBL" id="KAJ3831522.1"/>
    </source>
</evidence>
<feature type="compositionally biased region" description="Basic and acidic residues" evidence="1">
    <location>
        <begin position="68"/>
        <end position="79"/>
    </location>
</feature>
<dbReference type="AlphaFoldDB" id="A0AA38U360"/>
<gene>
    <name evidence="2" type="ORF">F5878DRAFT_549441</name>
</gene>
<dbReference type="Proteomes" id="UP001163846">
    <property type="component" value="Unassembled WGS sequence"/>
</dbReference>
<protein>
    <submittedName>
        <fullName evidence="2">Uncharacterized protein</fullName>
    </submittedName>
</protein>
<organism evidence="2 3">
    <name type="scientific">Lentinula raphanica</name>
    <dbReference type="NCBI Taxonomy" id="153919"/>
    <lineage>
        <taxon>Eukaryota</taxon>
        <taxon>Fungi</taxon>
        <taxon>Dikarya</taxon>
        <taxon>Basidiomycota</taxon>
        <taxon>Agaricomycotina</taxon>
        <taxon>Agaricomycetes</taxon>
        <taxon>Agaricomycetidae</taxon>
        <taxon>Agaricales</taxon>
        <taxon>Marasmiineae</taxon>
        <taxon>Omphalotaceae</taxon>
        <taxon>Lentinula</taxon>
    </lineage>
</organism>
<evidence type="ECO:0000313" key="3">
    <source>
        <dbReference type="Proteomes" id="UP001163846"/>
    </source>
</evidence>
<keyword evidence="3" id="KW-1185">Reference proteome</keyword>
<dbReference type="EMBL" id="MU807401">
    <property type="protein sequence ID" value="KAJ3831522.1"/>
    <property type="molecule type" value="Genomic_DNA"/>
</dbReference>
<sequence>IIAVTCDNASANTAMLDELEEQLVGFLGKRAHVRCFTHTVNLTAKGVLRPFEPVKRKAATNEENNEEAGEHRTRTPEEHMGLDELYTELMNLEENGDVDRDNIEGFVEVLNEMSEEEREEWDRNVAPVKSTLYKVSWHRVHGLCACRI</sequence>